<evidence type="ECO:0000313" key="5">
    <source>
        <dbReference type="Proteomes" id="UP000027456"/>
    </source>
</evidence>
<gene>
    <name evidence="4" type="ORF">V565_186300</name>
</gene>
<keyword evidence="5" id="KW-1185">Reference proteome</keyword>
<dbReference type="CDD" id="cd20071">
    <property type="entry name" value="SET_SMYD"/>
    <property type="match status" value="1"/>
</dbReference>
<feature type="region of interest" description="Disordered" evidence="1">
    <location>
        <begin position="350"/>
        <end position="370"/>
    </location>
</feature>
<dbReference type="SUPFAM" id="SSF82199">
    <property type="entry name" value="SET domain"/>
    <property type="match status" value="1"/>
</dbReference>
<protein>
    <submittedName>
        <fullName evidence="4">SET domain protein</fullName>
    </submittedName>
</protein>
<feature type="transmembrane region" description="Helical" evidence="2">
    <location>
        <begin position="27"/>
        <end position="45"/>
    </location>
</feature>
<evidence type="ECO:0000256" key="1">
    <source>
        <dbReference type="SAM" id="MobiDB-lite"/>
    </source>
</evidence>
<dbReference type="InterPro" id="IPR011990">
    <property type="entry name" value="TPR-like_helical_dom_sf"/>
</dbReference>
<dbReference type="STRING" id="1423351.A0A074RIR4"/>
<name>A0A074RIR4_9AGAM</name>
<keyword evidence="2" id="KW-0812">Transmembrane</keyword>
<feature type="region of interest" description="Disordered" evidence="1">
    <location>
        <begin position="1"/>
        <end position="22"/>
    </location>
</feature>
<dbReference type="Gene3D" id="1.25.40.10">
    <property type="entry name" value="Tetratricopeptide repeat domain"/>
    <property type="match status" value="1"/>
</dbReference>
<dbReference type="InterPro" id="IPR001214">
    <property type="entry name" value="SET_dom"/>
</dbReference>
<reference evidence="4 5" key="1">
    <citation type="submission" date="2013-12" db="EMBL/GenBank/DDBJ databases">
        <authorList>
            <person name="Cubeta M."/>
            <person name="Pakala S."/>
            <person name="Fedorova N."/>
            <person name="Thomas E."/>
            <person name="Dean R."/>
            <person name="Jabaji S."/>
            <person name="Neate S."/>
            <person name="Toda T."/>
            <person name="Tavantzis S."/>
            <person name="Vilgalys R."/>
            <person name="Bharathan N."/>
            <person name="Pakala S."/>
            <person name="Losada L.S."/>
            <person name="Zafar N."/>
            <person name="Nierman W."/>
        </authorList>
    </citation>
    <scope>NUCLEOTIDE SEQUENCE [LARGE SCALE GENOMIC DNA]</scope>
    <source>
        <strain evidence="4 5">123E</strain>
    </source>
</reference>
<dbReference type="Pfam" id="PF00856">
    <property type="entry name" value="SET"/>
    <property type="match status" value="1"/>
</dbReference>
<sequence length="370" mass="40180">MPAVHNSTKGKGNTNGDKPSKQKNAPILPALLVAIISLAAVNIFAPDTVSSIYDVFAAPFKSSLSSELSVLPFDVVDIPGRGKGIIANRDIKQGELLIREEPLFIVPTRPGVNPSELIRSTVAALSPVDRTAFFALSYAKPNVSAPDIQFEIFQTNAISAGQRGTGLFPRTARLNHGCSKAFSAVYSWRDAEGLLVVYAIRDIYKGQEILTTYTNTKRRRSERQAHLRAVYHFDCACSVCALPKEESATSDRRLGQMADAYSMFSMWGSDSIKGAEAIKVAKRIWSIGETEGYISERGQLAADAAHVAAAHRDPKAARQWATLANKWYGIELGTDSQQCKTAQTIIRSPESHSAWGTREPELVGGPEGLS</sequence>
<dbReference type="SMART" id="SM00317">
    <property type="entry name" value="SET"/>
    <property type="match status" value="1"/>
</dbReference>
<dbReference type="AlphaFoldDB" id="A0A074RIR4"/>
<dbReference type="PANTHER" id="PTHR47332">
    <property type="entry name" value="SET DOMAIN-CONTAINING PROTEIN 5"/>
    <property type="match status" value="1"/>
</dbReference>
<evidence type="ECO:0000313" key="4">
    <source>
        <dbReference type="EMBL" id="KEP46679.1"/>
    </source>
</evidence>
<feature type="compositionally biased region" description="Polar residues" evidence="1">
    <location>
        <begin position="1"/>
        <end position="17"/>
    </location>
</feature>
<accession>A0A074RIR4</accession>
<dbReference type="Proteomes" id="UP000027456">
    <property type="component" value="Unassembled WGS sequence"/>
</dbReference>
<feature type="domain" description="SET" evidence="3">
    <location>
        <begin position="71"/>
        <end position="214"/>
    </location>
</feature>
<dbReference type="OrthoDB" id="265717at2759"/>
<evidence type="ECO:0000259" key="3">
    <source>
        <dbReference type="PROSITE" id="PS50280"/>
    </source>
</evidence>
<dbReference type="InterPro" id="IPR053185">
    <property type="entry name" value="SET_domain_protein"/>
</dbReference>
<dbReference type="PANTHER" id="PTHR47332:SF4">
    <property type="entry name" value="SET DOMAIN-CONTAINING PROTEIN 5"/>
    <property type="match status" value="1"/>
</dbReference>
<organism evidence="4 5">
    <name type="scientific">Rhizoctonia solani 123E</name>
    <dbReference type="NCBI Taxonomy" id="1423351"/>
    <lineage>
        <taxon>Eukaryota</taxon>
        <taxon>Fungi</taxon>
        <taxon>Dikarya</taxon>
        <taxon>Basidiomycota</taxon>
        <taxon>Agaricomycotina</taxon>
        <taxon>Agaricomycetes</taxon>
        <taxon>Cantharellales</taxon>
        <taxon>Ceratobasidiaceae</taxon>
        <taxon>Rhizoctonia</taxon>
    </lineage>
</organism>
<proteinExistence type="predicted"/>
<dbReference type="EMBL" id="AZST01000992">
    <property type="protein sequence ID" value="KEP46679.1"/>
    <property type="molecule type" value="Genomic_DNA"/>
</dbReference>
<dbReference type="Gene3D" id="2.170.270.10">
    <property type="entry name" value="SET domain"/>
    <property type="match status" value="1"/>
</dbReference>
<dbReference type="PROSITE" id="PS50280">
    <property type="entry name" value="SET"/>
    <property type="match status" value="1"/>
</dbReference>
<comment type="caution">
    <text evidence="4">The sequence shown here is derived from an EMBL/GenBank/DDBJ whole genome shotgun (WGS) entry which is preliminary data.</text>
</comment>
<keyword evidence="2" id="KW-0472">Membrane</keyword>
<evidence type="ECO:0000256" key="2">
    <source>
        <dbReference type="SAM" id="Phobius"/>
    </source>
</evidence>
<dbReference type="InterPro" id="IPR046341">
    <property type="entry name" value="SET_dom_sf"/>
</dbReference>
<keyword evidence="2" id="KW-1133">Transmembrane helix</keyword>
<dbReference type="HOGENOM" id="CLU_028281_0_1_1"/>